<dbReference type="Pfam" id="PF06993">
    <property type="entry name" value="DUF1304"/>
    <property type="match status" value="1"/>
</dbReference>
<evidence type="ECO:0000313" key="2">
    <source>
        <dbReference type="EMBL" id="KAF1020277.1"/>
    </source>
</evidence>
<evidence type="ECO:0000256" key="1">
    <source>
        <dbReference type="SAM" id="Phobius"/>
    </source>
</evidence>
<evidence type="ECO:0008006" key="4">
    <source>
        <dbReference type="Google" id="ProtNLM"/>
    </source>
</evidence>
<name>A0A7V8FMS7_9BURK</name>
<comment type="caution">
    <text evidence="2">The sequence shown here is derived from an EMBL/GenBank/DDBJ whole genome shotgun (WGS) entry which is preliminary data.</text>
</comment>
<organism evidence="2 3">
    <name type="scientific">Paracidovorax wautersii</name>
    <dbReference type="NCBI Taxonomy" id="1177982"/>
    <lineage>
        <taxon>Bacteria</taxon>
        <taxon>Pseudomonadati</taxon>
        <taxon>Pseudomonadota</taxon>
        <taxon>Betaproteobacteria</taxon>
        <taxon>Burkholderiales</taxon>
        <taxon>Comamonadaceae</taxon>
        <taxon>Paracidovorax</taxon>
    </lineage>
</organism>
<dbReference type="EMBL" id="WNDQ01000038">
    <property type="protein sequence ID" value="KAF1020277.1"/>
    <property type="molecule type" value="Genomic_DNA"/>
</dbReference>
<dbReference type="Proteomes" id="UP000461670">
    <property type="component" value="Unassembled WGS sequence"/>
</dbReference>
<proteinExistence type="predicted"/>
<feature type="transmembrane region" description="Helical" evidence="1">
    <location>
        <begin position="6"/>
        <end position="27"/>
    </location>
</feature>
<keyword evidence="1" id="KW-1133">Transmembrane helix</keyword>
<keyword evidence="1" id="KW-0472">Membrane</keyword>
<gene>
    <name evidence="2" type="ORF">GAK30_02609</name>
</gene>
<protein>
    <recommendedName>
        <fullName evidence="4">DUF1304 domain-containing protein</fullName>
    </recommendedName>
</protein>
<dbReference type="InterPro" id="IPR009732">
    <property type="entry name" value="DUF1304"/>
</dbReference>
<evidence type="ECO:0000313" key="3">
    <source>
        <dbReference type="Proteomes" id="UP000461670"/>
    </source>
</evidence>
<accession>A0A7V8FMS7</accession>
<reference evidence="3" key="1">
    <citation type="journal article" date="2020" name="MBio">
        <title>Horizontal gene transfer to a defensive symbiont with a reduced genome amongst a multipartite beetle microbiome.</title>
        <authorList>
            <person name="Waterworth S.C."/>
            <person name="Florez L.V."/>
            <person name="Rees E.R."/>
            <person name="Hertweck C."/>
            <person name="Kaltenpoth M."/>
            <person name="Kwan J.C."/>
        </authorList>
    </citation>
    <scope>NUCLEOTIDE SEQUENCE [LARGE SCALE GENOMIC DNA]</scope>
</reference>
<sequence length="41" mass="4739">MSLLANTVVALLGLLHLYILVLEMFLWEKPIGLRVFRQTPE</sequence>
<dbReference type="AlphaFoldDB" id="A0A7V8FMS7"/>
<keyword evidence="1" id="KW-0812">Transmembrane</keyword>